<evidence type="ECO:0000256" key="1">
    <source>
        <dbReference type="SAM" id="MobiDB-lite"/>
    </source>
</evidence>
<reference evidence="2" key="1">
    <citation type="submission" date="2021-10" db="EMBL/GenBank/DDBJ databases">
        <authorList>
            <person name="Piombo E."/>
        </authorList>
    </citation>
    <scope>NUCLEOTIDE SEQUENCE</scope>
</reference>
<organism evidence="2 3">
    <name type="scientific">Clonostachys solani</name>
    <dbReference type="NCBI Taxonomy" id="160281"/>
    <lineage>
        <taxon>Eukaryota</taxon>
        <taxon>Fungi</taxon>
        <taxon>Dikarya</taxon>
        <taxon>Ascomycota</taxon>
        <taxon>Pezizomycotina</taxon>
        <taxon>Sordariomycetes</taxon>
        <taxon>Hypocreomycetidae</taxon>
        <taxon>Hypocreales</taxon>
        <taxon>Bionectriaceae</taxon>
        <taxon>Clonostachys</taxon>
    </lineage>
</organism>
<dbReference type="EMBL" id="CABFOC020000002">
    <property type="protein sequence ID" value="CAH0040665.1"/>
    <property type="molecule type" value="Genomic_DNA"/>
</dbReference>
<name>A0A9N9YTR4_9HYPO</name>
<comment type="caution">
    <text evidence="2">The sequence shown here is derived from an EMBL/GenBank/DDBJ whole genome shotgun (WGS) entry which is preliminary data.</text>
</comment>
<keyword evidence="3" id="KW-1185">Reference proteome</keyword>
<evidence type="ECO:0000313" key="3">
    <source>
        <dbReference type="Proteomes" id="UP000775872"/>
    </source>
</evidence>
<evidence type="ECO:0000313" key="2">
    <source>
        <dbReference type="EMBL" id="CAH0040665.1"/>
    </source>
</evidence>
<accession>A0A9N9YTR4</accession>
<dbReference type="Proteomes" id="UP000775872">
    <property type="component" value="Unassembled WGS sequence"/>
</dbReference>
<dbReference type="AlphaFoldDB" id="A0A9N9YTR4"/>
<feature type="region of interest" description="Disordered" evidence="1">
    <location>
        <begin position="1"/>
        <end position="31"/>
    </location>
</feature>
<sequence>MFSNDEQAPPRYDFTDKTITPPGRPLAESHQHQLISKNFISKISSPYDGDLVSALVDQDAENPSFIIIDGNTGELVHRFRLHKDCGDFSYLSHMKSMLGTF</sequence>
<protein>
    <submittedName>
        <fullName evidence="2">Uncharacterized protein</fullName>
    </submittedName>
</protein>
<proteinExistence type="predicted"/>
<gene>
    <name evidence="2" type="ORF">CSOL1703_00004016</name>
</gene>